<evidence type="ECO:0000313" key="4">
    <source>
        <dbReference type="Proteomes" id="UP000293865"/>
    </source>
</evidence>
<dbReference type="AlphaFoldDB" id="A0A4Q2KZJ0"/>
<organism evidence="3 4">
    <name type="scientific">Agromyces albus</name>
    <dbReference type="NCBI Taxonomy" id="205332"/>
    <lineage>
        <taxon>Bacteria</taxon>
        <taxon>Bacillati</taxon>
        <taxon>Actinomycetota</taxon>
        <taxon>Actinomycetes</taxon>
        <taxon>Micrococcales</taxon>
        <taxon>Microbacteriaceae</taxon>
        <taxon>Agromyces</taxon>
    </lineage>
</organism>
<feature type="domain" description="Peptidase S11 D-alanyl-D-alanine carboxypeptidase A N-terminal" evidence="2">
    <location>
        <begin position="130"/>
        <end position="274"/>
    </location>
</feature>
<dbReference type="GO" id="GO:0006508">
    <property type="term" value="P:proteolysis"/>
    <property type="evidence" value="ECO:0007669"/>
    <property type="project" value="InterPro"/>
</dbReference>
<evidence type="ECO:0000256" key="1">
    <source>
        <dbReference type="SAM" id="Phobius"/>
    </source>
</evidence>
<gene>
    <name evidence="3" type="ORF">ESP51_09935</name>
</gene>
<dbReference type="InterPro" id="IPR001967">
    <property type="entry name" value="Peptidase_S11_N"/>
</dbReference>
<name>A0A4Q2KZJ0_9MICO</name>
<dbReference type="SUPFAM" id="SSF56601">
    <property type="entry name" value="beta-lactamase/transpeptidase-like"/>
    <property type="match status" value="1"/>
</dbReference>
<feature type="transmembrane region" description="Helical" evidence="1">
    <location>
        <begin position="7"/>
        <end position="29"/>
    </location>
</feature>
<proteinExistence type="predicted"/>
<dbReference type="GO" id="GO:0009002">
    <property type="term" value="F:serine-type D-Ala-D-Ala carboxypeptidase activity"/>
    <property type="evidence" value="ECO:0007669"/>
    <property type="project" value="InterPro"/>
</dbReference>
<accession>A0A4Q2KZJ0</accession>
<dbReference type="Pfam" id="PF00768">
    <property type="entry name" value="Peptidase_S11"/>
    <property type="match status" value="1"/>
</dbReference>
<keyword evidence="1" id="KW-0472">Membrane</keyword>
<keyword evidence="4" id="KW-1185">Reference proteome</keyword>
<dbReference type="Proteomes" id="UP000293865">
    <property type="component" value="Unassembled WGS sequence"/>
</dbReference>
<reference evidence="3 4" key="1">
    <citation type="submission" date="2019-01" db="EMBL/GenBank/DDBJ databases">
        <title>Agromyces.</title>
        <authorList>
            <person name="Li J."/>
        </authorList>
    </citation>
    <scope>NUCLEOTIDE SEQUENCE [LARGE SCALE GENOMIC DNA]</scope>
    <source>
        <strain evidence="3 4">DSM 15934</strain>
    </source>
</reference>
<dbReference type="RefSeq" id="WP_129520748.1">
    <property type="nucleotide sequence ID" value="NZ_SDPN01000015.1"/>
</dbReference>
<keyword evidence="1" id="KW-1133">Transmembrane helix</keyword>
<protein>
    <recommendedName>
        <fullName evidence="2">Peptidase S11 D-alanyl-D-alanine carboxypeptidase A N-terminal domain-containing protein</fullName>
    </recommendedName>
</protein>
<evidence type="ECO:0000313" key="3">
    <source>
        <dbReference type="EMBL" id="RXZ70469.1"/>
    </source>
</evidence>
<keyword evidence="1" id="KW-0812">Transmembrane</keyword>
<sequence>MSLAPGRIVGIIVGALAILGIGVYGPAMLLGPLPDVTVKVEGAADAAGEPPAPIVLPGTGANALAVIADDGSAKTLALGGEAGVVPVGGAAKLVAVLATLESLPLPAEGAGPGIPIGPADYTDYLKYSGEGSRALQVSPGETWTERDVVRAVLLASSNNHADTLVRWAFGGVEPYVAAANEWLAENGFESTRVDDATGLSGDNVGTAEELTRLVALALADPEIAEIFDGSATPTPTPGTRNVPDIAAHLEGDGVRSISRSFTDQAGLCLLFTAEIPGAEGDEPRRIVGAMLRMPDYETLDPAVLAALESTKVAAQPITVITSGTAYAEVEAPWGDRGELVASTTRTAVAWGTALGETSVTVEPFSTAAKGRDVGRAAVPTATGEIASPLELSADIRDPGPLWRLSHPVELISAFVADQER</sequence>
<dbReference type="Gene3D" id="3.40.710.10">
    <property type="entry name" value="DD-peptidase/beta-lactamase superfamily"/>
    <property type="match status" value="1"/>
</dbReference>
<dbReference type="InterPro" id="IPR012338">
    <property type="entry name" value="Beta-lactam/transpept-like"/>
</dbReference>
<comment type="caution">
    <text evidence="3">The sequence shown here is derived from an EMBL/GenBank/DDBJ whole genome shotgun (WGS) entry which is preliminary data.</text>
</comment>
<evidence type="ECO:0000259" key="2">
    <source>
        <dbReference type="Pfam" id="PF00768"/>
    </source>
</evidence>
<dbReference type="EMBL" id="SDPN01000015">
    <property type="protein sequence ID" value="RXZ70469.1"/>
    <property type="molecule type" value="Genomic_DNA"/>
</dbReference>
<dbReference type="OrthoDB" id="5241551at2"/>